<comment type="subcellular location">
    <subcellularLocation>
        <location evidence="1">Membrane</location>
    </subcellularLocation>
</comment>
<dbReference type="NCBIfam" id="TIGR03349">
    <property type="entry name" value="IV_VI_DotU"/>
    <property type="match status" value="1"/>
</dbReference>
<feature type="region of interest" description="Disordered" evidence="4">
    <location>
        <begin position="397"/>
        <end position="421"/>
    </location>
</feature>
<sequence length="421" mass="44827">MVASAAPLLNLAHALRHRTDGPDIAAFRDATLAAVKAFERDLAGARIAPDRARAAHYVVCATVDDVVLSQPWGVSGGWAKSGLVSTFHMDVTGGDRVFDLLEHFHRNPGANRDILLLIYLCLSLAFEGRTRVSPRGSLELGQIRDGLYRTLRGQFGAFERELSPHWRGLAARHKPLRTANALWLMLGLAVLALALGYLLFLQSLNRVSDATLATLAGLGPTDAPSLLAVAEPPKPPETQPVPAVTQPAATVPAEPPKPTPFETFAGFLKPETDAGTVRLQPERDGVLVRLSNKGLFDTGSAEVKPEFRELLNKIGGALSADAMKAVVIGHTDNVPIRTAQYPSNWHLSQARAKAVADVLAGFAGRDAVAYEGRAETQPIADNGTDEGREANRRTEIFVAGPSGAGAFPAATRATGEAGETR</sequence>
<reference evidence="7 8" key="1">
    <citation type="submission" date="2019-09" db="EMBL/GenBank/DDBJ databases">
        <title>YIM 132180 draft genome.</title>
        <authorList>
            <person name="Zhang K."/>
        </authorList>
    </citation>
    <scope>NUCLEOTIDE SEQUENCE [LARGE SCALE GENOMIC DNA]</scope>
    <source>
        <strain evidence="7 8">YIM 132180</strain>
    </source>
</reference>
<dbReference type="PRINTS" id="PR01021">
    <property type="entry name" value="OMPADOMAIN"/>
</dbReference>
<evidence type="ECO:0000313" key="8">
    <source>
        <dbReference type="Proteomes" id="UP000432089"/>
    </source>
</evidence>
<dbReference type="InterPro" id="IPR017732">
    <property type="entry name" value="T4/T6SS_DotU"/>
</dbReference>
<dbReference type="Pfam" id="PF00691">
    <property type="entry name" value="OmpA"/>
    <property type="match status" value="1"/>
</dbReference>
<feature type="domain" description="OmpA-like" evidence="6">
    <location>
        <begin position="283"/>
        <end position="402"/>
    </location>
</feature>
<dbReference type="InterPro" id="IPR038522">
    <property type="entry name" value="T4/T6SS_DotU_sf"/>
</dbReference>
<feature type="compositionally biased region" description="Low complexity" evidence="4">
    <location>
        <begin position="399"/>
        <end position="421"/>
    </location>
</feature>
<evidence type="ECO:0000313" key="7">
    <source>
        <dbReference type="EMBL" id="KAB0680426.1"/>
    </source>
</evidence>
<protein>
    <submittedName>
        <fullName evidence="7">Type VI secretion system protein TssL</fullName>
    </submittedName>
</protein>
<dbReference type="NCBIfam" id="TIGR03350">
    <property type="entry name" value="type_VI_ompA"/>
    <property type="match status" value="1"/>
</dbReference>
<name>A0A7V7PQK7_9HYPH</name>
<keyword evidence="5" id="KW-1133">Transmembrane helix</keyword>
<dbReference type="Pfam" id="PF09850">
    <property type="entry name" value="DotU"/>
    <property type="match status" value="1"/>
</dbReference>
<dbReference type="Gene3D" id="3.30.1330.60">
    <property type="entry name" value="OmpA-like domain"/>
    <property type="match status" value="1"/>
</dbReference>
<dbReference type="NCBIfam" id="NF038228">
    <property type="entry name" value="IcmH_DotU_IVB"/>
    <property type="match status" value="1"/>
</dbReference>
<dbReference type="CDD" id="cd07185">
    <property type="entry name" value="OmpA_C-like"/>
    <property type="match status" value="1"/>
</dbReference>
<organism evidence="7 8">
    <name type="scientific">Plantimonas leprariae</name>
    <dbReference type="NCBI Taxonomy" id="2615207"/>
    <lineage>
        <taxon>Bacteria</taxon>
        <taxon>Pseudomonadati</taxon>
        <taxon>Pseudomonadota</taxon>
        <taxon>Alphaproteobacteria</taxon>
        <taxon>Hyphomicrobiales</taxon>
        <taxon>Aurantimonadaceae</taxon>
        <taxon>Plantimonas</taxon>
    </lineage>
</organism>
<dbReference type="InterPro" id="IPR036737">
    <property type="entry name" value="OmpA-like_sf"/>
</dbReference>
<dbReference type="Gene3D" id="1.25.40.590">
    <property type="entry name" value="Type IV / VI secretion system, DotU"/>
    <property type="match status" value="1"/>
</dbReference>
<evidence type="ECO:0000256" key="3">
    <source>
        <dbReference type="PROSITE-ProRule" id="PRU00473"/>
    </source>
</evidence>
<accession>A0A7V7PQK7</accession>
<dbReference type="EMBL" id="VZDO01000005">
    <property type="protein sequence ID" value="KAB0680426.1"/>
    <property type="molecule type" value="Genomic_DNA"/>
</dbReference>
<proteinExistence type="predicted"/>
<dbReference type="PANTHER" id="PTHR38033:SF1">
    <property type="entry name" value="DOTU FAMILY TYPE IV_VI SECRETION SYSTEM PROTEIN"/>
    <property type="match status" value="1"/>
</dbReference>
<dbReference type="GO" id="GO:0016020">
    <property type="term" value="C:membrane"/>
    <property type="evidence" value="ECO:0007669"/>
    <property type="project" value="UniProtKB-SubCell"/>
</dbReference>
<dbReference type="InterPro" id="IPR006664">
    <property type="entry name" value="OMP_bac"/>
</dbReference>
<keyword evidence="8" id="KW-1185">Reference proteome</keyword>
<evidence type="ECO:0000256" key="1">
    <source>
        <dbReference type="ARBA" id="ARBA00004370"/>
    </source>
</evidence>
<comment type="caution">
    <text evidence="7">The sequence shown here is derived from an EMBL/GenBank/DDBJ whole genome shotgun (WGS) entry which is preliminary data.</text>
</comment>
<gene>
    <name evidence="7" type="primary">tssL</name>
    <name evidence="7" type="ORF">F6X38_08620</name>
</gene>
<keyword evidence="2 3" id="KW-0472">Membrane</keyword>
<dbReference type="SUPFAM" id="SSF103088">
    <property type="entry name" value="OmpA-like"/>
    <property type="match status" value="1"/>
</dbReference>
<feature type="transmembrane region" description="Helical" evidence="5">
    <location>
        <begin position="181"/>
        <end position="200"/>
    </location>
</feature>
<dbReference type="PROSITE" id="PS51123">
    <property type="entry name" value="OMPA_2"/>
    <property type="match status" value="1"/>
</dbReference>
<dbReference type="Proteomes" id="UP000432089">
    <property type="component" value="Unassembled WGS sequence"/>
</dbReference>
<evidence type="ECO:0000256" key="2">
    <source>
        <dbReference type="ARBA" id="ARBA00023136"/>
    </source>
</evidence>
<dbReference type="InterPro" id="IPR017733">
    <property type="entry name" value="OmpA-like_dom_proteobacteria"/>
</dbReference>
<evidence type="ECO:0000259" key="6">
    <source>
        <dbReference type="PROSITE" id="PS51123"/>
    </source>
</evidence>
<dbReference type="AlphaFoldDB" id="A0A7V7PQK7"/>
<evidence type="ECO:0000256" key="5">
    <source>
        <dbReference type="SAM" id="Phobius"/>
    </source>
</evidence>
<evidence type="ECO:0000256" key="4">
    <source>
        <dbReference type="SAM" id="MobiDB-lite"/>
    </source>
</evidence>
<dbReference type="PANTHER" id="PTHR38033">
    <property type="entry name" value="MEMBRANE PROTEIN-RELATED"/>
    <property type="match status" value="1"/>
</dbReference>
<keyword evidence="5" id="KW-0812">Transmembrane</keyword>
<dbReference type="InterPro" id="IPR006665">
    <property type="entry name" value="OmpA-like"/>
</dbReference>